<comment type="caution">
    <text evidence="2">The sequence shown here is derived from an EMBL/GenBank/DDBJ whole genome shotgun (WGS) entry which is preliminary data.</text>
</comment>
<feature type="compositionally biased region" description="Polar residues" evidence="1">
    <location>
        <begin position="34"/>
        <end position="56"/>
    </location>
</feature>
<protein>
    <submittedName>
        <fullName evidence="2">Uncharacterized protein</fullName>
    </submittedName>
</protein>
<feature type="region of interest" description="Disordered" evidence="1">
    <location>
        <begin position="70"/>
        <end position="90"/>
    </location>
</feature>
<reference evidence="2 3" key="1">
    <citation type="submission" date="2020-08" db="EMBL/GenBank/DDBJ databases">
        <title>Novel species isolated from subtropical streams in China.</title>
        <authorList>
            <person name="Lu H."/>
        </authorList>
    </citation>
    <scope>NUCLEOTIDE SEQUENCE [LARGE SCALE GENOMIC DNA]</scope>
    <source>
        <strain evidence="2 3">KACC 16656</strain>
    </source>
</reference>
<dbReference type="EMBL" id="JACOFW010000008">
    <property type="protein sequence ID" value="MBC3807519.1"/>
    <property type="molecule type" value="Genomic_DNA"/>
</dbReference>
<feature type="region of interest" description="Disordered" evidence="1">
    <location>
        <begin position="1"/>
        <end position="58"/>
    </location>
</feature>
<proteinExistence type="predicted"/>
<dbReference type="Proteomes" id="UP000648257">
    <property type="component" value="Unassembled WGS sequence"/>
</dbReference>
<organism evidence="2 3">
    <name type="scientific">Undibacterium seohonense</name>
    <dbReference type="NCBI Taxonomy" id="1344950"/>
    <lineage>
        <taxon>Bacteria</taxon>
        <taxon>Pseudomonadati</taxon>
        <taxon>Pseudomonadota</taxon>
        <taxon>Betaproteobacteria</taxon>
        <taxon>Burkholderiales</taxon>
        <taxon>Oxalobacteraceae</taxon>
        <taxon>Undibacterium</taxon>
    </lineage>
</organism>
<gene>
    <name evidence="2" type="ORF">H8K52_09200</name>
</gene>
<feature type="compositionally biased region" description="Polar residues" evidence="1">
    <location>
        <begin position="77"/>
        <end position="90"/>
    </location>
</feature>
<keyword evidence="3" id="KW-1185">Reference proteome</keyword>
<accession>A0ABR6X3P3</accession>
<evidence type="ECO:0000313" key="2">
    <source>
        <dbReference type="EMBL" id="MBC3807519.1"/>
    </source>
</evidence>
<evidence type="ECO:0000256" key="1">
    <source>
        <dbReference type="SAM" id="MobiDB-lite"/>
    </source>
</evidence>
<evidence type="ECO:0000313" key="3">
    <source>
        <dbReference type="Proteomes" id="UP000648257"/>
    </source>
</evidence>
<sequence length="166" mass="18279">MLLSFIQKPVNTQRQIDTAEPTRQKPEHVVNVVPAQSKQPKTKSTPSNQAPTSNTDPVAKTETELINAFPESPRQAPISNRANEQTATSTFKYDSASIKQAYDASKSDIQKMAEKAGTPLEDPKLSKHDKFQRAAERAVKPDCLRQGGSILSLFVVAYQVATDHCK</sequence>
<name>A0ABR6X3P3_9BURK</name>